<proteinExistence type="predicted"/>
<dbReference type="EMBL" id="CM055735">
    <property type="protein sequence ID" value="KAJ8008352.1"/>
    <property type="molecule type" value="Genomic_DNA"/>
</dbReference>
<evidence type="ECO:0000313" key="2">
    <source>
        <dbReference type="Proteomes" id="UP001157502"/>
    </source>
</evidence>
<gene>
    <name evidence="1" type="ORF">DPEC_G00103940</name>
</gene>
<dbReference type="Proteomes" id="UP001157502">
    <property type="component" value="Chromosome 8"/>
</dbReference>
<accession>A0ACC2GXW2</accession>
<reference evidence="1" key="1">
    <citation type="submission" date="2021-05" db="EMBL/GenBank/DDBJ databases">
        <authorList>
            <person name="Pan Q."/>
            <person name="Jouanno E."/>
            <person name="Zahm M."/>
            <person name="Klopp C."/>
            <person name="Cabau C."/>
            <person name="Louis A."/>
            <person name="Berthelot C."/>
            <person name="Parey E."/>
            <person name="Roest Crollius H."/>
            <person name="Montfort J."/>
            <person name="Robinson-Rechavi M."/>
            <person name="Bouchez O."/>
            <person name="Lampietro C."/>
            <person name="Lopez Roques C."/>
            <person name="Donnadieu C."/>
            <person name="Postlethwait J."/>
            <person name="Bobe J."/>
            <person name="Dillon D."/>
            <person name="Chandos A."/>
            <person name="von Hippel F."/>
            <person name="Guiguen Y."/>
        </authorList>
    </citation>
    <scope>NUCLEOTIDE SEQUENCE</scope>
    <source>
        <strain evidence="1">YG-Jan2019</strain>
    </source>
</reference>
<organism evidence="1 2">
    <name type="scientific">Dallia pectoralis</name>
    <name type="common">Alaska blackfish</name>
    <dbReference type="NCBI Taxonomy" id="75939"/>
    <lineage>
        <taxon>Eukaryota</taxon>
        <taxon>Metazoa</taxon>
        <taxon>Chordata</taxon>
        <taxon>Craniata</taxon>
        <taxon>Vertebrata</taxon>
        <taxon>Euteleostomi</taxon>
        <taxon>Actinopterygii</taxon>
        <taxon>Neopterygii</taxon>
        <taxon>Teleostei</taxon>
        <taxon>Protacanthopterygii</taxon>
        <taxon>Esociformes</taxon>
        <taxon>Umbridae</taxon>
        <taxon>Dallia</taxon>
    </lineage>
</organism>
<protein>
    <submittedName>
        <fullName evidence="1">Uncharacterized protein</fullName>
    </submittedName>
</protein>
<sequence>MVTTSLPALLLYGLSLVPVLVFQSPTIVVLTGENITLQCSNVSTVVGHVAWFKQVNRSEPVCLSAMYGSNSSTVQHTFGNRHYQMYSNNATIFLVLTYLEIADRDEAHNQAQLQQLNSQQNTDQDRDSLNYSALSFSQKRPRNNQSADEEQLSDTEAYVVYSVPR</sequence>
<comment type="caution">
    <text evidence="1">The sequence shown here is derived from an EMBL/GenBank/DDBJ whole genome shotgun (WGS) entry which is preliminary data.</text>
</comment>
<name>A0ACC2GXW2_DALPE</name>
<evidence type="ECO:0000313" key="1">
    <source>
        <dbReference type="EMBL" id="KAJ8008352.1"/>
    </source>
</evidence>
<keyword evidence="2" id="KW-1185">Reference proteome</keyword>